<evidence type="ECO:0000313" key="2">
    <source>
        <dbReference type="Proteomes" id="UP000076603"/>
    </source>
</evidence>
<dbReference type="EMBL" id="LWAE01000008">
    <property type="protein sequence ID" value="KZL89528.1"/>
    <property type="molecule type" value="Genomic_DNA"/>
</dbReference>
<dbReference type="PANTHER" id="PTHR10443:SF12">
    <property type="entry name" value="DIPEPTIDASE"/>
    <property type="match status" value="1"/>
</dbReference>
<organism evidence="1 2">
    <name type="scientific">Clostridium magnum DSM 2767</name>
    <dbReference type="NCBI Taxonomy" id="1121326"/>
    <lineage>
        <taxon>Bacteria</taxon>
        <taxon>Bacillati</taxon>
        <taxon>Bacillota</taxon>
        <taxon>Clostridia</taxon>
        <taxon>Eubacteriales</taxon>
        <taxon>Clostridiaceae</taxon>
        <taxon>Clostridium</taxon>
    </lineage>
</organism>
<dbReference type="InterPro" id="IPR000180">
    <property type="entry name" value="Dipep_AS"/>
</dbReference>
<dbReference type="PROSITE" id="PS51365">
    <property type="entry name" value="RENAL_DIPEPTIDASE_2"/>
    <property type="match status" value="1"/>
</dbReference>
<name>A0A161WRY4_9CLOT</name>
<dbReference type="Proteomes" id="UP000076603">
    <property type="component" value="Unassembled WGS sequence"/>
</dbReference>
<accession>A0A161WRY4</accession>
<dbReference type="Pfam" id="PF01244">
    <property type="entry name" value="Peptidase_M19"/>
    <property type="match status" value="1"/>
</dbReference>
<dbReference type="CDD" id="cd01301">
    <property type="entry name" value="rDP_like"/>
    <property type="match status" value="1"/>
</dbReference>
<dbReference type="InterPro" id="IPR008257">
    <property type="entry name" value="Pept_M19"/>
</dbReference>
<dbReference type="PROSITE" id="PS00869">
    <property type="entry name" value="RENAL_DIPEPTIDASE_1"/>
    <property type="match status" value="1"/>
</dbReference>
<dbReference type="RefSeq" id="WP_066628581.1">
    <property type="nucleotide sequence ID" value="NZ_FQXL01000007.1"/>
</dbReference>
<evidence type="ECO:0000313" key="1">
    <source>
        <dbReference type="EMBL" id="KZL89528.1"/>
    </source>
</evidence>
<dbReference type="OrthoDB" id="9804920at2"/>
<dbReference type="STRING" id="1121326.CLMAG_50190"/>
<sequence>MNFIDLHCDTIDMLLNNPGNWNLAKNNLSVDIEKMKRGNSLAQFFALYINQKKTKKPLEKCLQMLDKFYLELDRNNDSIALATNYKDLIKNKQKDKISAFLAIEGGEAINGSLYNLRNFYRLGVRLITLTWNFPNEIGFPNCRNEYVYRGLTSFGHEVVIEMNNLSMLIDVSHLSDKGFYDVARLSKKPFIASHSNSRTITNHPRNLTDEMIKILSQKGGVIGINFEKSFLGENVPAKVSDMINHIKHIKNTGGVDVISIGSDFDGIELPSEIKNIGEIDKLSSELKKNNFSEEEIEKIFYKNALRVIKDTL</sequence>
<proteinExistence type="predicted"/>
<dbReference type="GO" id="GO:0070573">
    <property type="term" value="F:metallodipeptidase activity"/>
    <property type="evidence" value="ECO:0007669"/>
    <property type="project" value="InterPro"/>
</dbReference>
<gene>
    <name evidence="1" type="ORF">CLMAG_50190</name>
</gene>
<dbReference type="InterPro" id="IPR032466">
    <property type="entry name" value="Metal_Hydrolase"/>
</dbReference>
<dbReference type="SUPFAM" id="SSF51556">
    <property type="entry name" value="Metallo-dependent hydrolases"/>
    <property type="match status" value="1"/>
</dbReference>
<dbReference type="GO" id="GO:0006508">
    <property type="term" value="P:proteolysis"/>
    <property type="evidence" value="ECO:0007669"/>
    <property type="project" value="InterPro"/>
</dbReference>
<dbReference type="AlphaFoldDB" id="A0A161WRY4"/>
<keyword evidence="2" id="KW-1185">Reference proteome</keyword>
<dbReference type="Gene3D" id="3.20.20.140">
    <property type="entry name" value="Metal-dependent hydrolases"/>
    <property type="match status" value="1"/>
</dbReference>
<reference evidence="1 2" key="1">
    <citation type="submission" date="2016-04" db="EMBL/GenBank/DDBJ databases">
        <title>Genome sequence of Clostridium magnum DSM 2767.</title>
        <authorList>
            <person name="Poehlein A."/>
            <person name="Uhlig R."/>
            <person name="Fischer R."/>
            <person name="Bahl H."/>
            <person name="Daniel R."/>
        </authorList>
    </citation>
    <scope>NUCLEOTIDE SEQUENCE [LARGE SCALE GENOMIC DNA]</scope>
    <source>
        <strain evidence="1 2">DSM 2767</strain>
    </source>
</reference>
<dbReference type="PANTHER" id="PTHR10443">
    <property type="entry name" value="MICROSOMAL DIPEPTIDASE"/>
    <property type="match status" value="1"/>
</dbReference>
<protein>
    <submittedName>
        <fullName evidence="1">Membrane dipeptidase</fullName>
    </submittedName>
</protein>
<dbReference type="PATRIC" id="fig|1121326.3.peg.5083"/>
<comment type="caution">
    <text evidence="1">The sequence shown here is derived from an EMBL/GenBank/DDBJ whole genome shotgun (WGS) entry which is preliminary data.</text>
</comment>